<dbReference type="Proteomes" id="UP000003729">
    <property type="component" value="Unassembled WGS sequence"/>
</dbReference>
<dbReference type="AlphaFoldDB" id="B6XGP7"/>
<dbReference type="Gene3D" id="1.10.1660.60">
    <property type="entry name" value="Putative excisionased domain DUF1233"/>
    <property type="match status" value="1"/>
</dbReference>
<dbReference type="Pfam" id="PF06806">
    <property type="entry name" value="DUF1233"/>
    <property type="match status" value="1"/>
</dbReference>
<evidence type="ECO:0000313" key="1">
    <source>
        <dbReference type="EMBL" id="EEB45444.1"/>
    </source>
</evidence>
<sequence>MDNVVLLNPSKWVTEDVLMMITGMRSGTIKSARKKSWAAGREYLHISPDGSPKENSECMYNHEAIINWIEKQRNSQPQ</sequence>
<dbReference type="RefSeq" id="WP_006659470.1">
    <property type="nucleotide sequence ID" value="NZ_ABXW01000051.1"/>
</dbReference>
<reference evidence="1 2" key="2">
    <citation type="submission" date="2008-10" db="EMBL/GenBank/DDBJ databases">
        <authorList>
            <person name="Fulton L."/>
            <person name="Clifton S."/>
            <person name="Fulton B."/>
            <person name="Xu J."/>
            <person name="Minx P."/>
            <person name="Pepin K.H."/>
            <person name="Johnson M."/>
            <person name="Bhonagiri V."/>
            <person name="Nash W.E."/>
            <person name="Mardis E.R."/>
            <person name="Wilson R.K."/>
        </authorList>
    </citation>
    <scope>NUCLEOTIDE SEQUENCE [LARGE SCALE GENOMIC DNA]</scope>
    <source>
        <strain evidence="1 2">DSM 30120</strain>
    </source>
</reference>
<gene>
    <name evidence="1" type="ORF">PROVALCAL_02533</name>
</gene>
<accession>B6XGP7</accession>
<organism evidence="1 2">
    <name type="scientific">Providencia alcalifaciens DSM 30120</name>
    <dbReference type="NCBI Taxonomy" id="520999"/>
    <lineage>
        <taxon>Bacteria</taxon>
        <taxon>Pseudomonadati</taxon>
        <taxon>Pseudomonadota</taxon>
        <taxon>Gammaproteobacteria</taxon>
        <taxon>Enterobacterales</taxon>
        <taxon>Morganellaceae</taxon>
        <taxon>Providencia</taxon>
    </lineage>
</organism>
<dbReference type="InterPro" id="IPR038146">
    <property type="entry name" value="933W_put_Xis_sf"/>
</dbReference>
<dbReference type="InterPro" id="IPR009634">
    <property type="entry name" value="Put_exci"/>
</dbReference>
<dbReference type="EMBL" id="ABXW01000051">
    <property type="protein sequence ID" value="EEB45444.1"/>
    <property type="molecule type" value="Genomic_DNA"/>
</dbReference>
<reference evidence="1 2" key="1">
    <citation type="submission" date="2008-10" db="EMBL/GenBank/DDBJ databases">
        <title>Draft genome sequence of Providencia alcalifaciens (DSM 30120).</title>
        <authorList>
            <person name="Sudarsanam P."/>
            <person name="Ley R."/>
            <person name="Guruge J."/>
            <person name="Turnbaugh P.J."/>
            <person name="Mahowald M."/>
            <person name="Liep D."/>
            <person name="Gordon J."/>
        </authorList>
    </citation>
    <scope>NUCLEOTIDE SEQUENCE [LARGE SCALE GENOMIC DNA]</scope>
    <source>
        <strain evidence="1 2">DSM 30120</strain>
    </source>
</reference>
<proteinExistence type="predicted"/>
<protein>
    <submittedName>
        <fullName evidence="1">Excisionase family protein</fullName>
    </submittedName>
</protein>
<comment type="caution">
    <text evidence="1">The sequence shown here is derived from an EMBL/GenBank/DDBJ whole genome shotgun (WGS) entry which is preliminary data.</text>
</comment>
<name>B6XGP7_9GAMM</name>
<evidence type="ECO:0000313" key="2">
    <source>
        <dbReference type="Proteomes" id="UP000003729"/>
    </source>
</evidence>
<dbReference type="eggNOG" id="ENOG5032SM0">
    <property type="taxonomic scope" value="Bacteria"/>
</dbReference>